<evidence type="ECO:0000313" key="2">
    <source>
        <dbReference type="EMBL" id="NIH79646.1"/>
    </source>
</evidence>
<dbReference type="Proteomes" id="UP000754495">
    <property type="component" value="Unassembled WGS sequence"/>
</dbReference>
<name>A0ABX0SRQ5_9PSEU</name>
<protein>
    <submittedName>
        <fullName evidence="2">Uncharacterized protein</fullName>
    </submittedName>
</protein>
<evidence type="ECO:0000256" key="1">
    <source>
        <dbReference type="SAM" id="MobiDB-lite"/>
    </source>
</evidence>
<feature type="compositionally biased region" description="Basic and acidic residues" evidence="1">
    <location>
        <begin position="1"/>
        <end position="13"/>
    </location>
</feature>
<feature type="compositionally biased region" description="Basic and acidic residues" evidence="1">
    <location>
        <begin position="44"/>
        <end position="67"/>
    </location>
</feature>
<sequence>MTARDDDRVELREPRHHTSPVMAKLLTSGRAQRATRPGYRPRMHAGDGSDRLGDALRDLRERDEDRR</sequence>
<evidence type="ECO:0000313" key="3">
    <source>
        <dbReference type="Proteomes" id="UP000754495"/>
    </source>
</evidence>
<keyword evidence="3" id="KW-1185">Reference proteome</keyword>
<proteinExistence type="predicted"/>
<feature type="region of interest" description="Disordered" evidence="1">
    <location>
        <begin position="1"/>
        <end position="67"/>
    </location>
</feature>
<dbReference type="EMBL" id="JAANOU010000001">
    <property type="protein sequence ID" value="NIH79646.1"/>
    <property type="molecule type" value="Genomic_DNA"/>
</dbReference>
<comment type="caution">
    <text evidence="2">The sequence shown here is derived from an EMBL/GenBank/DDBJ whole genome shotgun (WGS) entry which is preliminary data.</text>
</comment>
<dbReference type="RefSeq" id="WP_167112976.1">
    <property type="nucleotide sequence ID" value="NZ_JAANOU010000001.1"/>
</dbReference>
<reference evidence="2 3" key="1">
    <citation type="submission" date="2020-03" db="EMBL/GenBank/DDBJ databases">
        <title>Sequencing the genomes of 1000 actinobacteria strains.</title>
        <authorList>
            <person name="Klenk H.-P."/>
        </authorList>
    </citation>
    <scope>NUCLEOTIDE SEQUENCE [LARGE SCALE GENOMIC DNA]</scope>
    <source>
        <strain evidence="2 3">DSM 45668</strain>
    </source>
</reference>
<accession>A0ABX0SRQ5</accession>
<gene>
    <name evidence="2" type="ORF">FHX46_002176</name>
</gene>
<organism evidence="2 3">
    <name type="scientific">Amycolatopsis viridis</name>
    <dbReference type="NCBI Taxonomy" id="185678"/>
    <lineage>
        <taxon>Bacteria</taxon>
        <taxon>Bacillati</taxon>
        <taxon>Actinomycetota</taxon>
        <taxon>Actinomycetes</taxon>
        <taxon>Pseudonocardiales</taxon>
        <taxon>Pseudonocardiaceae</taxon>
        <taxon>Amycolatopsis</taxon>
    </lineage>
</organism>